<dbReference type="PROSITE" id="PS50283">
    <property type="entry name" value="NA_SOLUT_SYMP_3"/>
    <property type="match status" value="1"/>
</dbReference>
<evidence type="ECO:0000256" key="12">
    <source>
        <dbReference type="ARBA" id="ARBA00036099"/>
    </source>
</evidence>
<feature type="transmembrane region" description="Helical" evidence="14">
    <location>
        <begin position="247"/>
        <end position="265"/>
    </location>
</feature>
<comment type="subcellular location">
    <subcellularLocation>
        <location evidence="1">Cell membrane</location>
        <topology evidence="1">Multi-pass membrane protein</topology>
    </subcellularLocation>
</comment>
<keyword evidence="6 14" id="KW-1133">Transmembrane helix</keyword>
<keyword evidence="3" id="KW-0813">Transport</keyword>
<evidence type="ECO:0000256" key="7">
    <source>
        <dbReference type="ARBA" id="ARBA00023053"/>
    </source>
</evidence>
<feature type="transmembrane region" description="Helical" evidence="14">
    <location>
        <begin position="138"/>
        <end position="157"/>
    </location>
</feature>
<dbReference type="EMBL" id="JARBDR010000214">
    <property type="protein sequence ID" value="KAJ8319457.1"/>
    <property type="molecule type" value="Genomic_DNA"/>
</dbReference>
<evidence type="ECO:0000256" key="11">
    <source>
        <dbReference type="ARBA" id="ARBA00023201"/>
    </source>
</evidence>
<evidence type="ECO:0000256" key="3">
    <source>
        <dbReference type="ARBA" id="ARBA00022448"/>
    </source>
</evidence>
<dbReference type="PROSITE" id="PS00456">
    <property type="entry name" value="NA_SOLUT_SYMP_1"/>
    <property type="match status" value="1"/>
</dbReference>
<feature type="transmembrane region" description="Helical" evidence="14">
    <location>
        <begin position="286"/>
        <end position="311"/>
    </location>
</feature>
<evidence type="ECO:0000256" key="14">
    <source>
        <dbReference type="SAM" id="Phobius"/>
    </source>
</evidence>
<keyword evidence="16" id="KW-1185">Reference proteome</keyword>
<accession>A0ABQ9FRZ9</accession>
<evidence type="ECO:0000256" key="5">
    <source>
        <dbReference type="ARBA" id="ARBA00022692"/>
    </source>
</evidence>
<keyword evidence="5 14" id="KW-0812">Transmembrane</keyword>
<feature type="transmembrane region" description="Helical" evidence="14">
    <location>
        <begin position="471"/>
        <end position="489"/>
    </location>
</feature>
<dbReference type="CDD" id="cd11492">
    <property type="entry name" value="SLC5sbd_NIS-SMVT"/>
    <property type="match status" value="1"/>
</dbReference>
<keyword evidence="4" id="KW-1003">Cell membrane</keyword>
<protein>
    <recommendedName>
        <fullName evidence="17">Sodium-coupled monocarboxylate transporter 1</fullName>
    </recommendedName>
</protein>
<dbReference type="Pfam" id="PF00474">
    <property type="entry name" value="SSF"/>
    <property type="match status" value="1"/>
</dbReference>
<evidence type="ECO:0000256" key="1">
    <source>
        <dbReference type="ARBA" id="ARBA00004651"/>
    </source>
</evidence>
<feature type="transmembrane region" description="Helical" evidence="14">
    <location>
        <begin position="53"/>
        <end position="79"/>
    </location>
</feature>
<name>A0ABQ9FRZ9_TEGGR</name>
<feature type="transmembrane region" description="Helical" evidence="14">
    <location>
        <begin position="91"/>
        <end position="117"/>
    </location>
</feature>
<feature type="transmembrane region" description="Helical" evidence="14">
    <location>
        <begin position="346"/>
        <end position="371"/>
    </location>
</feature>
<organism evidence="15 16">
    <name type="scientific">Tegillarca granosa</name>
    <name type="common">Malaysian cockle</name>
    <name type="synonym">Anadara granosa</name>
    <dbReference type="NCBI Taxonomy" id="220873"/>
    <lineage>
        <taxon>Eukaryota</taxon>
        <taxon>Metazoa</taxon>
        <taxon>Spiralia</taxon>
        <taxon>Lophotrochozoa</taxon>
        <taxon>Mollusca</taxon>
        <taxon>Bivalvia</taxon>
        <taxon>Autobranchia</taxon>
        <taxon>Pteriomorphia</taxon>
        <taxon>Arcoida</taxon>
        <taxon>Arcoidea</taxon>
        <taxon>Arcidae</taxon>
        <taxon>Tegillarca</taxon>
    </lineage>
</organism>
<evidence type="ECO:0000256" key="10">
    <source>
        <dbReference type="ARBA" id="ARBA00023180"/>
    </source>
</evidence>
<feature type="transmembrane region" description="Helical" evidence="14">
    <location>
        <begin position="524"/>
        <end position="545"/>
    </location>
</feature>
<sequence length="727" mass="80410">MAEEHRYSFQTSERNTFGVLDYIIFAALLCFSASIGLFYAIKDRRKNNTKDFLLAGGNMSAIPVGLSLLASFMSAITLLGTPAEMYQYTTMYWWIGLGYFFTILAATHIYIPIFYNLRVTSSYEYLELRFGKPTRTTASLIYVVQMVLYMAIVLYAPSLALNAVTGFTLWGSVISVGLVCIFYTTLGGMKAVLWTDTFQVGLMICGLLAVLIRGSMETGGFANAWQMAADSGRVWFTDFDPDPAVRHSFWTCVFGGAITWLAVYGGNQAQIQRAITCPTLRKAQAYWFNFPGLCVILYLCCLIGIVIYAFYRECDPQSLGLITAADQLLPLFVMDVLGHIPGLPGLFVSCLFSGALSTLSSGLNSIAAVILQDVIREYFFKDMNEFRATVTSKLLEMWMYNCFIKRNFVRMSERIVQKGLIASNIQIKAWYIQTFFYIYVQGYITAANMRQNKYNFVSRTSGRLAGIRQNVALIFGFICLALTYVASLLGGVLQAALALFGVIGGPILGVFTLGMIFPWANQKGAMSGLLTSLAFMLWISVGYQVHKPPVAVKSKIGLSACNWNLTTTMAPVTTSMFAGNMTTVTSNLSTTVSSAADSSSGDILLRLYSLSYLWYSATAVLVVVGIGLIVSFATGHTKPSTVDGRLICPLFDIMLPFLPEKIRKPLRFGVNHNIPKGKYDADIDVKIDEEKNKEKSNEDLTNGEVKKVPIEQHNEIFDADGKVTTQL</sequence>
<proteinExistence type="inferred from homology"/>
<feature type="transmembrane region" description="Helical" evidence="14">
    <location>
        <begin position="163"/>
        <end position="184"/>
    </location>
</feature>
<gene>
    <name evidence="15" type="ORF">KUTeg_004548</name>
</gene>
<feature type="transmembrane region" description="Helical" evidence="14">
    <location>
        <begin position="612"/>
        <end position="635"/>
    </location>
</feature>
<evidence type="ECO:0000256" key="8">
    <source>
        <dbReference type="ARBA" id="ARBA00023065"/>
    </source>
</evidence>
<dbReference type="PANTHER" id="PTHR42985">
    <property type="entry name" value="SODIUM-COUPLED MONOCARBOXYLATE TRANSPORTER"/>
    <property type="match status" value="1"/>
</dbReference>
<evidence type="ECO:0000256" key="4">
    <source>
        <dbReference type="ARBA" id="ARBA00022475"/>
    </source>
</evidence>
<dbReference type="NCBIfam" id="TIGR00813">
    <property type="entry name" value="sss"/>
    <property type="match status" value="1"/>
</dbReference>
<feature type="transmembrane region" description="Helical" evidence="14">
    <location>
        <begin position="495"/>
        <end position="517"/>
    </location>
</feature>
<keyword evidence="8" id="KW-0406">Ion transport</keyword>
<dbReference type="Proteomes" id="UP001217089">
    <property type="component" value="Unassembled WGS sequence"/>
</dbReference>
<feature type="transmembrane region" description="Helical" evidence="14">
    <location>
        <begin position="22"/>
        <end position="41"/>
    </location>
</feature>
<comment type="caution">
    <text evidence="15">The sequence shown here is derived from an EMBL/GenBank/DDBJ whole genome shotgun (WGS) entry which is preliminary data.</text>
</comment>
<evidence type="ECO:0000313" key="16">
    <source>
        <dbReference type="Proteomes" id="UP001217089"/>
    </source>
</evidence>
<dbReference type="InterPro" id="IPR001734">
    <property type="entry name" value="Na/solute_symporter"/>
</dbReference>
<keyword evidence="11" id="KW-0739">Sodium transport</keyword>
<evidence type="ECO:0000256" key="9">
    <source>
        <dbReference type="ARBA" id="ARBA00023136"/>
    </source>
</evidence>
<evidence type="ECO:0000313" key="15">
    <source>
        <dbReference type="EMBL" id="KAJ8319457.1"/>
    </source>
</evidence>
<comment type="catalytic activity">
    <reaction evidence="12">
        <text>iodide(out) + 2 Na(+)(out) = iodide(in) + 2 Na(+)(in)</text>
        <dbReference type="Rhea" id="RHEA:71207"/>
        <dbReference type="ChEBI" id="CHEBI:16382"/>
        <dbReference type="ChEBI" id="CHEBI:29101"/>
    </reaction>
</comment>
<keyword evidence="9 14" id="KW-0472">Membrane</keyword>
<reference evidence="15 16" key="1">
    <citation type="submission" date="2022-12" db="EMBL/GenBank/DDBJ databases">
        <title>Chromosome-level genome of Tegillarca granosa.</title>
        <authorList>
            <person name="Kim J."/>
        </authorList>
    </citation>
    <scope>NUCLEOTIDE SEQUENCE [LARGE SCALE GENOMIC DNA]</scope>
    <source>
        <strain evidence="15">Teg-2019</strain>
        <tissue evidence="15">Adductor muscle</tissue>
    </source>
</reference>
<evidence type="ECO:0000256" key="2">
    <source>
        <dbReference type="ARBA" id="ARBA00006434"/>
    </source>
</evidence>
<keyword evidence="7" id="KW-0915">Sodium</keyword>
<dbReference type="InterPro" id="IPR018212">
    <property type="entry name" value="Na/solute_symporter_CS"/>
</dbReference>
<evidence type="ECO:0000256" key="13">
    <source>
        <dbReference type="RuleBase" id="RU362091"/>
    </source>
</evidence>
<dbReference type="PANTHER" id="PTHR42985:SF2">
    <property type="entry name" value="SODIUM-DEPENDENT MULTIVITAMIN TRANSPORTER"/>
    <property type="match status" value="1"/>
</dbReference>
<dbReference type="InterPro" id="IPR038377">
    <property type="entry name" value="Na/Glc_symporter_sf"/>
</dbReference>
<keyword evidence="10" id="KW-0325">Glycoprotein</keyword>
<dbReference type="InterPro" id="IPR051163">
    <property type="entry name" value="Sodium:Solute_Symporter_SSF"/>
</dbReference>
<evidence type="ECO:0008006" key="17">
    <source>
        <dbReference type="Google" id="ProtNLM"/>
    </source>
</evidence>
<dbReference type="Gene3D" id="1.20.1730.10">
    <property type="entry name" value="Sodium/glucose cotransporter"/>
    <property type="match status" value="1"/>
</dbReference>
<feature type="transmembrane region" description="Helical" evidence="14">
    <location>
        <begin position="191"/>
        <end position="212"/>
    </location>
</feature>
<evidence type="ECO:0000256" key="6">
    <source>
        <dbReference type="ARBA" id="ARBA00022989"/>
    </source>
</evidence>
<comment type="similarity">
    <text evidence="2 13">Belongs to the sodium:solute symporter (SSF) (TC 2.A.21) family.</text>
</comment>